<dbReference type="InterPro" id="IPR001932">
    <property type="entry name" value="PPM-type_phosphatase-like_dom"/>
</dbReference>
<evidence type="ECO:0000256" key="2">
    <source>
        <dbReference type="PROSITE-ProRule" id="PRU00169"/>
    </source>
</evidence>
<dbReference type="AlphaFoldDB" id="A0A916ZG46"/>
<protein>
    <submittedName>
        <fullName evidence="4">Transcriptional regulator</fullName>
    </submittedName>
</protein>
<dbReference type="InterPro" id="IPR036457">
    <property type="entry name" value="PPM-type-like_dom_sf"/>
</dbReference>
<keyword evidence="1" id="KW-0378">Hydrolase</keyword>
<feature type="modified residue" description="4-aspartylphosphate" evidence="2">
    <location>
        <position position="66"/>
    </location>
</feature>
<dbReference type="RefSeq" id="WP_188998298.1">
    <property type="nucleotide sequence ID" value="NZ_BMHP01000007.1"/>
</dbReference>
<proteinExistence type="predicted"/>
<comment type="caution">
    <text evidence="4">The sequence shown here is derived from an EMBL/GenBank/DDBJ whole genome shotgun (WGS) entry which is preliminary data.</text>
</comment>
<dbReference type="InterPro" id="IPR011006">
    <property type="entry name" value="CheY-like_superfamily"/>
</dbReference>
<dbReference type="GO" id="GO:0016791">
    <property type="term" value="F:phosphatase activity"/>
    <property type="evidence" value="ECO:0007669"/>
    <property type="project" value="TreeGrafter"/>
</dbReference>
<organism evidence="4 5">
    <name type="scientific">Paenibacillus nasutitermitis</name>
    <dbReference type="NCBI Taxonomy" id="1652958"/>
    <lineage>
        <taxon>Bacteria</taxon>
        <taxon>Bacillati</taxon>
        <taxon>Bacillota</taxon>
        <taxon>Bacilli</taxon>
        <taxon>Bacillales</taxon>
        <taxon>Paenibacillaceae</taxon>
        <taxon>Paenibacillus</taxon>
    </lineage>
</organism>
<evidence type="ECO:0000256" key="1">
    <source>
        <dbReference type="ARBA" id="ARBA00022801"/>
    </source>
</evidence>
<dbReference type="PANTHER" id="PTHR43156">
    <property type="entry name" value="STAGE II SPORULATION PROTEIN E-RELATED"/>
    <property type="match status" value="1"/>
</dbReference>
<reference evidence="4" key="1">
    <citation type="journal article" date="2014" name="Int. J. Syst. Evol. Microbiol.">
        <title>Complete genome sequence of Corynebacterium casei LMG S-19264T (=DSM 44701T), isolated from a smear-ripened cheese.</title>
        <authorList>
            <consortium name="US DOE Joint Genome Institute (JGI-PGF)"/>
            <person name="Walter F."/>
            <person name="Albersmeier A."/>
            <person name="Kalinowski J."/>
            <person name="Ruckert C."/>
        </authorList>
    </citation>
    <scope>NUCLEOTIDE SEQUENCE</scope>
    <source>
        <strain evidence="4">CGMCC 1.15178</strain>
    </source>
</reference>
<dbReference type="SMART" id="SM00448">
    <property type="entry name" value="REC"/>
    <property type="match status" value="1"/>
</dbReference>
<keyword evidence="2" id="KW-0597">Phosphoprotein</keyword>
<dbReference type="SUPFAM" id="SSF81606">
    <property type="entry name" value="PP2C-like"/>
    <property type="match status" value="1"/>
</dbReference>
<dbReference type="InterPro" id="IPR052016">
    <property type="entry name" value="Bact_Sigma-Reg"/>
</dbReference>
<name>A0A916ZG46_9BACL</name>
<dbReference type="Pfam" id="PF00072">
    <property type="entry name" value="Response_reg"/>
    <property type="match status" value="1"/>
</dbReference>
<sequence length="387" mass="42980">MRIAVVDDNPMNITVAQEILKRAGYTDVWAAASGVELFAILGLNAQGQEPDAAITHDNGIDLILLDMMMPGVDGITACHAISQSSRLRDIPIIMVTAIGDSKKLAEALDAGAIDYVTKPINRIELLARIRVALRLKEQKDWHKERDRRVREELQLAREVQSAALPQKVEEKRISVNAIFRPSEELSGDLYAWNRIDDKRYGIAVIDAMGHGISSSLVGMFIASLLQEAMTKLVEPELVIQDLNSRVQQLQFADQLIQYYFTALYALVDLEEGTVEYVNAGHPPGMIVRGDGGVEAFQQGGLAIGLFNEIKVTKHLLKISPGDRMILYTDGMLDLVSEDDEDQIARLKEALQPFGSKVEVAEVEEVLFRQDNDSNRSDDRCLVLVDIK</sequence>
<reference evidence="4" key="2">
    <citation type="submission" date="2020-09" db="EMBL/GenBank/DDBJ databases">
        <authorList>
            <person name="Sun Q."/>
            <person name="Zhou Y."/>
        </authorList>
    </citation>
    <scope>NUCLEOTIDE SEQUENCE</scope>
    <source>
        <strain evidence="4">CGMCC 1.15178</strain>
    </source>
</reference>
<dbReference type="GO" id="GO:0000160">
    <property type="term" value="P:phosphorelay signal transduction system"/>
    <property type="evidence" value="ECO:0007669"/>
    <property type="project" value="InterPro"/>
</dbReference>
<dbReference type="Gene3D" id="3.40.50.2300">
    <property type="match status" value="1"/>
</dbReference>
<evidence type="ECO:0000313" key="5">
    <source>
        <dbReference type="Proteomes" id="UP000612456"/>
    </source>
</evidence>
<dbReference type="InterPro" id="IPR001789">
    <property type="entry name" value="Sig_transdc_resp-reg_receiver"/>
</dbReference>
<evidence type="ECO:0000313" key="4">
    <source>
        <dbReference type="EMBL" id="GGD94537.1"/>
    </source>
</evidence>
<accession>A0A916ZG46</accession>
<evidence type="ECO:0000259" key="3">
    <source>
        <dbReference type="PROSITE" id="PS50110"/>
    </source>
</evidence>
<dbReference type="PANTHER" id="PTHR43156:SF14">
    <property type="entry name" value="PHOSPHOSERINE PHOSPHATASE RSBP"/>
    <property type="match status" value="1"/>
</dbReference>
<keyword evidence="5" id="KW-1185">Reference proteome</keyword>
<dbReference type="PROSITE" id="PS50110">
    <property type="entry name" value="RESPONSE_REGULATORY"/>
    <property type="match status" value="1"/>
</dbReference>
<dbReference type="SUPFAM" id="SSF52172">
    <property type="entry name" value="CheY-like"/>
    <property type="match status" value="1"/>
</dbReference>
<dbReference type="EMBL" id="BMHP01000007">
    <property type="protein sequence ID" value="GGD94537.1"/>
    <property type="molecule type" value="Genomic_DNA"/>
</dbReference>
<dbReference type="Pfam" id="PF07228">
    <property type="entry name" value="SpoIIE"/>
    <property type="match status" value="1"/>
</dbReference>
<dbReference type="Gene3D" id="3.60.40.10">
    <property type="entry name" value="PPM-type phosphatase domain"/>
    <property type="match status" value="1"/>
</dbReference>
<dbReference type="SMART" id="SM00331">
    <property type="entry name" value="PP2C_SIG"/>
    <property type="match status" value="1"/>
</dbReference>
<feature type="domain" description="Response regulatory" evidence="3">
    <location>
        <begin position="2"/>
        <end position="133"/>
    </location>
</feature>
<gene>
    <name evidence="4" type="primary">rsbU</name>
    <name evidence="4" type="ORF">GCM10010911_61510</name>
</gene>
<dbReference type="Proteomes" id="UP000612456">
    <property type="component" value="Unassembled WGS sequence"/>
</dbReference>